<accession>A0AAN7MFS8</accession>
<dbReference type="EMBL" id="JAXQNO010000002">
    <property type="protein sequence ID" value="KAK4802721.1"/>
    <property type="molecule type" value="Genomic_DNA"/>
</dbReference>
<comment type="caution">
    <text evidence="1">The sequence shown here is derived from an EMBL/GenBank/DDBJ whole genome shotgun (WGS) entry which is preliminary data.</text>
</comment>
<dbReference type="AlphaFoldDB" id="A0AAN7MFS8"/>
<organism evidence="1 2">
    <name type="scientific">Trapa natans</name>
    <name type="common">Water chestnut</name>
    <dbReference type="NCBI Taxonomy" id="22666"/>
    <lineage>
        <taxon>Eukaryota</taxon>
        <taxon>Viridiplantae</taxon>
        <taxon>Streptophyta</taxon>
        <taxon>Embryophyta</taxon>
        <taxon>Tracheophyta</taxon>
        <taxon>Spermatophyta</taxon>
        <taxon>Magnoliopsida</taxon>
        <taxon>eudicotyledons</taxon>
        <taxon>Gunneridae</taxon>
        <taxon>Pentapetalae</taxon>
        <taxon>rosids</taxon>
        <taxon>malvids</taxon>
        <taxon>Myrtales</taxon>
        <taxon>Lythraceae</taxon>
        <taxon>Trapa</taxon>
    </lineage>
</organism>
<name>A0AAN7MFS8_TRANT</name>
<sequence length="99" mass="11632">MGKYESEVMKCRFATTCWAIWKERNKTLFLRCPPQIEELISNIMISIEEYVCVNKDQSRTKNELNSLTKTEGVWKRPPSDIMKINVDDSFDPLTRNART</sequence>
<gene>
    <name evidence="1" type="ORF">SAY86_000924</name>
</gene>
<protein>
    <submittedName>
        <fullName evidence="1">Uncharacterized protein</fullName>
    </submittedName>
</protein>
<evidence type="ECO:0000313" key="2">
    <source>
        <dbReference type="Proteomes" id="UP001346149"/>
    </source>
</evidence>
<reference evidence="1 2" key="1">
    <citation type="journal article" date="2023" name="Hortic Res">
        <title>Pangenome of water caltrop reveals structural variations and asymmetric subgenome divergence after allopolyploidization.</title>
        <authorList>
            <person name="Zhang X."/>
            <person name="Chen Y."/>
            <person name="Wang L."/>
            <person name="Yuan Y."/>
            <person name="Fang M."/>
            <person name="Shi L."/>
            <person name="Lu R."/>
            <person name="Comes H.P."/>
            <person name="Ma Y."/>
            <person name="Chen Y."/>
            <person name="Huang G."/>
            <person name="Zhou Y."/>
            <person name="Zheng Z."/>
            <person name="Qiu Y."/>
        </authorList>
    </citation>
    <scope>NUCLEOTIDE SEQUENCE [LARGE SCALE GENOMIC DNA]</scope>
    <source>
        <strain evidence="1">F231</strain>
    </source>
</reference>
<keyword evidence="2" id="KW-1185">Reference proteome</keyword>
<proteinExistence type="predicted"/>
<dbReference type="Proteomes" id="UP001346149">
    <property type="component" value="Unassembled WGS sequence"/>
</dbReference>
<evidence type="ECO:0000313" key="1">
    <source>
        <dbReference type="EMBL" id="KAK4802721.1"/>
    </source>
</evidence>